<evidence type="ECO:0000313" key="3">
    <source>
        <dbReference type="Proteomes" id="UP000728032"/>
    </source>
</evidence>
<gene>
    <name evidence="2" type="ORF">ONB1V03_LOCUS138</name>
</gene>
<evidence type="ECO:0000313" key="2">
    <source>
        <dbReference type="EMBL" id="CAD7636363.1"/>
    </source>
</evidence>
<dbReference type="PANTHER" id="PTHR10314">
    <property type="entry name" value="CYSTATHIONINE BETA-SYNTHASE"/>
    <property type="match status" value="1"/>
</dbReference>
<keyword evidence="3" id="KW-1185">Reference proteome</keyword>
<feature type="chain" id="PRO_5036403465" evidence="1">
    <location>
        <begin position="30"/>
        <end position="195"/>
    </location>
</feature>
<protein>
    <submittedName>
        <fullName evidence="2">Uncharacterized protein</fullName>
    </submittedName>
</protein>
<dbReference type="Proteomes" id="UP000728032">
    <property type="component" value="Unassembled WGS sequence"/>
</dbReference>
<dbReference type="AlphaFoldDB" id="A0A7R9L7D5"/>
<dbReference type="GO" id="GO:0019344">
    <property type="term" value="P:cysteine biosynthetic process"/>
    <property type="evidence" value="ECO:0007669"/>
    <property type="project" value="UniProtKB-ARBA"/>
</dbReference>
<dbReference type="Gene3D" id="3.40.50.1100">
    <property type="match status" value="1"/>
</dbReference>
<dbReference type="EMBL" id="OC914828">
    <property type="protein sequence ID" value="CAD7636363.1"/>
    <property type="molecule type" value="Genomic_DNA"/>
</dbReference>
<dbReference type="InterPro" id="IPR050214">
    <property type="entry name" value="Cys_Synth/Cystath_Beta-Synth"/>
</dbReference>
<evidence type="ECO:0000256" key="1">
    <source>
        <dbReference type="SAM" id="SignalP"/>
    </source>
</evidence>
<reference evidence="2" key="1">
    <citation type="submission" date="2020-11" db="EMBL/GenBank/DDBJ databases">
        <authorList>
            <person name="Tran Van P."/>
        </authorList>
    </citation>
    <scope>NUCLEOTIDE SEQUENCE</scope>
</reference>
<dbReference type="EMBL" id="CAJPVJ010000003">
    <property type="protein sequence ID" value="CAG2156710.1"/>
    <property type="molecule type" value="Genomic_DNA"/>
</dbReference>
<name>A0A7R9L7D5_9ACAR</name>
<dbReference type="SUPFAM" id="SSF53686">
    <property type="entry name" value="Tryptophan synthase beta subunit-like PLP-dependent enzymes"/>
    <property type="match status" value="1"/>
</dbReference>
<keyword evidence="1" id="KW-0732">Signal</keyword>
<accession>A0A7R9L7D5</accession>
<sequence length="195" mass="21134">MRQQLVRKFGQPLVVKSIFLLQVLELAVPFQVKQQAIYSVAVEPADSPIIGQSKRGENLTPGPHKIQGIGANFIPKNLDLDLVDEVIAIDNQEAIDFARQSATQEAAAAKLAARPENAGKTIVVILPDAGEPSCTLIVFSQDHGATAHIGIFIKQITRAGLLPITRHDLGKPNSTRWRGDITPIARFLTDGCCNQ</sequence>
<proteinExistence type="predicted"/>
<dbReference type="OrthoDB" id="10259545at2759"/>
<dbReference type="InterPro" id="IPR036052">
    <property type="entry name" value="TrpB-like_PALP_sf"/>
</dbReference>
<feature type="signal peptide" evidence="1">
    <location>
        <begin position="1"/>
        <end position="29"/>
    </location>
</feature>
<organism evidence="2">
    <name type="scientific">Oppiella nova</name>
    <dbReference type="NCBI Taxonomy" id="334625"/>
    <lineage>
        <taxon>Eukaryota</taxon>
        <taxon>Metazoa</taxon>
        <taxon>Ecdysozoa</taxon>
        <taxon>Arthropoda</taxon>
        <taxon>Chelicerata</taxon>
        <taxon>Arachnida</taxon>
        <taxon>Acari</taxon>
        <taxon>Acariformes</taxon>
        <taxon>Sarcoptiformes</taxon>
        <taxon>Oribatida</taxon>
        <taxon>Brachypylina</taxon>
        <taxon>Oppioidea</taxon>
        <taxon>Oppiidae</taxon>
        <taxon>Oppiella</taxon>
    </lineage>
</organism>